<dbReference type="InterPro" id="IPR052155">
    <property type="entry name" value="Biofilm_reg_signaling"/>
</dbReference>
<feature type="domain" description="PAC" evidence="2">
    <location>
        <begin position="423"/>
        <end position="475"/>
    </location>
</feature>
<evidence type="ECO:0000313" key="5">
    <source>
        <dbReference type="Proteomes" id="UP001177080"/>
    </source>
</evidence>
<dbReference type="PROSITE" id="PS51257">
    <property type="entry name" value="PROKAR_LIPOPROTEIN"/>
    <property type="match status" value="1"/>
</dbReference>
<dbReference type="PANTHER" id="PTHR44757:SF2">
    <property type="entry name" value="BIOFILM ARCHITECTURE MAINTENANCE PROTEIN MBAA"/>
    <property type="match status" value="1"/>
</dbReference>
<keyword evidence="1" id="KW-0472">Membrane</keyword>
<dbReference type="NCBIfam" id="TIGR00254">
    <property type="entry name" value="GGDEF"/>
    <property type="match status" value="1"/>
</dbReference>
<reference evidence="4" key="1">
    <citation type="submission" date="2022-04" db="EMBL/GenBank/DDBJ databases">
        <title>Shinella lacus sp. nov., a novel member of the genus Shinella from water.</title>
        <authorList>
            <person name="Deng Y."/>
        </authorList>
    </citation>
    <scope>NUCLEOTIDE SEQUENCE</scope>
    <source>
        <strain evidence="4">JCM 31239</strain>
    </source>
</reference>
<dbReference type="Gene3D" id="3.30.70.270">
    <property type="match status" value="1"/>
</dbReference>
<keyword evidence="1" id="KW-1133">Transmembrane helix</keyword>
<dbReference type="InterPro" id="IPR000700">
    <property type="entry name" value="PAS-assoc_C"/>
</dbReference>
<dbReference type="SUPFAM" id="SSF55785">
    <property type="entry name" value="PYP-like sensor domain (PAS domain)"/>
    <property type="match status" value="1"/>
</dbReference>
<dbReference type="InterPro" id="IPR000014">
    <property type="entry name" value="PAS"/>
</dbReference>
<dbReference type="SMART" id="SM00267">
    <property type="entry name" value="GGDEF"/>
    <property type="match status" value="1"/>
</dbReference>
<dbReference type="EMBL" id="WHSC02000015">
    <property type="protein sequence ID" value="MDO6124713.1"/>
    <property type="molecule type" value="Genomic_DNA"/>
</dbReference>
<sequence>MPKKFVVGRSVGLNVFLLALALACLMPVVVISGFAMWRAGEAYRQTATTRLSDTAATLARAIESDIEGRFTALSAFAALRTFSGDVVSTTLTTSRFKGIGLDGQITLVAFDGDAPIGGVARRIADVARDAVDTQAPVLSNLYLGRTRADYRIDLALPLPSDGGHRRALVLSVAPEQLVRALQQRNEALSGILVAVTDGNGRIIARSRDHERTIGLRAPDWHKLEALNARNGWFEAVTTEGMTTILAFEKLDATPGWALVVGEPTAIFNARWKDPLIGLSIGALLALGLATVAAVWIGRLILRPVEALAAHSAAVASNRPADALPPIPRSLVREFETLRVSVEGAEAARRSNERRLETVAQAGSLALWRWSARGDLSWIEGWTALTGTSENEALGMAWLDHVHPDDRVLLVEKLEETRNACRMVDAEFRLLVADGRWLWVRKRGGPVHDDNGAILQWAGVIEDIDARKQSETRVAYLAHHDALTDLANRVTLHQQLEYAITDTLNGKLRALLYLDLDRFKQVNDTLGHAAGDTLLREVAGRLRATVGESGLVARLGGDEFAVLQDDAASPEDALALAGRIIELVSMPYMIDGASAVVGVSVGITFIADSAGDADCCLKRADQALYWAKQAGRGRAVVYEQEESLARLASFAGLPPKRLQA</sequence>
<evidence type="ECO:0000313" key="4">
    <source>
        <dbReference type="EMBL" id="MDO6124713.1"/>
    </source>
</evidence>
<dbReference type="InterPro" id="IPR035965">
    <property type="entry name" value="PAS-like_dom_sf"/>
</dbReference>
<name>A0ABT8XMT6_9HYPH</name>
<proteinExistence type="predicted"/>
<dbReference type="RefSeq" id="WP_244764034.1">
    <property type="nucleotide sequence ID" value="NZ_JALJCJ010000011.1"/>
</dbReference>
<keyword evidence="1" id="KW-0812">Transmembrane</keyword>
<comment type="caution">
    <text evidence="4">The sequence shown here is derived from an EMBL/GenBank/DDBJ whole genome shotgun (WGS) entry which is preliminary data.</text>
</comment>
<feature type="transmembrane region" description="Helical" evidence="1">
    <location>
        <begin position="275"/>
        <end position="296"/>
    </location>
</feature>
<dbReference type="Pfam" id="PF08447">
    <property type="entry name" value="PAS_3"/>
    <property type="match status" value="1"/>
</dbReference>
<protein>
    <submittedName>
        <fullName evidence="4">Diguanylate cyclase</fullName>
        <ecNumber evidence="4">2.7.7.65</ecNumber>
    </submittedName>
</protein>
<evidence type="ECO:0000259" key="2">
    <source>
        <dbReference type="PROSITE" id="PS50113"/>
    </source>
</evidence>
<dbReference type="InterPro" id="IPR001610">
    <property type="entry name" value="PAC"/>
</dbReference>
<dbReference type="Pfam" id="PF00990">
    <property type="entry name" value="GGDEF"/>
    <property type="match status" value="1"/>
</dbReference>
<accession>A0ABT8XMT6</accession>
<feature type="transmembrane region" description="Helical" evidence="1">
    <location>
        <begin position="15"/>
        <end position="37"/>
    </location>
</feature>
<dbReference type="Gene3D" id="3.30.450.20">
    <property type="entry name" value="PAS domain"/>
    <property type="match status" value="1"/>
</dbReference>
<dbReference type="SMART" id="SM00086">
    <property type="entry name" value="PAC"/>
    <property type="match status" value="1"/>
</dbReference>
<evidence type="ECO:0000259" key="3">
    <source>
        <dbReference type="PROSITE" id="PS50887"/>
    </source>
</evidence>
<keyword evidence="4" id="KW-0808">Transferase</keyword>
<dbReference type="PROSITE" id="PS50887">
    <property type="entry name" value="GGDEF"/>
    <property type="match status" value="1"/>
</dbReference>
<dbReference type="CDD" id="cd00130">
    <property type="entry name" value="PAS"/>
    <property type="match status" value="1"/>
</dbReference>
<dbReference type="CDD" id="cd18774">
    <property type="entry name" value="PDC2_HK_sensor"/>
    <property type="match status" value="1"/>
</dbReference>
<gene>
    <name evidence="4" type="ORF">GB928_026370</name>
</gene>
<keyword evidence="4" id="KW-0548">Nucleotidyltransferase</keyword>
<dbReference type="PANTHER" id="PTHR44757">
    <property type="entry name" value="DIGUANYLATE CYCLASE DGCP"/>
    <property type="match status" value="1"/>
</dbReference>
<dbReference type="SMART" id="SM00091">
    <property type="entry name" value="PAS"/>
    <property type="match status" value="1"/>
</dbReference>
<dbReference type="EC" id="2.7.7.65" evidence="4"/>
<dbReference type="Proteomes" id="UP001177080">
    <property type="component" value="Unassembled WGS sequence"/>
</dbReference>
<evidence type="ECO:0000256" key="1">
    <source>
        <dbReference type="SAM" id="Phobius"/>
    </source>
</evidence>
<dbReference type="SUPFAM" id="SSF55073">
    <property type="entry name" value="Nucleotide cyclase"/>
    <property type="match status" value="1"/>
</dbReference>
<dbReference type="PROSITE" id="PS50113">
    <property type="entry name" value="PAC"/>
    <property type="match status" value="1"/>
</dbReference>
<organism evidence="4 5">
    <name type="scientific">Shinella curvata</name>
    <dbReference type="NCBI Taxonomy" id="1817964"/>
    <lineage>
        <taxon>Bacteria</taxon>
        <taxon>Pseudomonadati</taxon>
        <taxon>Pseudomonadota</taxon>
        <taxon>Alphaproteobacteria</taxon>
        <taxon>Hyphomicrobiales</taxon>
        <taxon>Rhizobiaceae</taxon>
        <taxon>Shinella</taxon>
    </lineage>
</organism>
<dbReference type="InterPro" id="IPR013655">
    <property type="entry name" value="PAS_fold_3"/>
</dbReference>
<dbReference type="CDD" id="cd01949">
    <property type="entry name" value="GGDEF"/>
    <property type="match status" value="1"/>
</dbReference>
<dbReference type="InterPro" id="IPR000160">
    <property type="entry name" value="GGDEF_dom"/>
</dbReference>
<feature type="domain" description="GGDEF" evidence="3">
    <location>
        <begin position="506"/>
        <end position="639"/>
    </location>
</feature>
<dbReference type="GO" id="GO:0052621">
    <property type="term" value="F:diguanylate cyclase activity"/>
    <property type="evidence" value="ECO:0007669"/>
    <property type="project" value="UniProtKB-EC"/>
</dbReference>
<dbReference type="InterPro" id="IPR029787">
    <property type="entry name" value="Nucleotide_cyclase"/>
</dbReference>
<dbReference type="InterPro" id="IPR043128">
    <property type="entry name" value="Rev_trsase/Diguanyl_cyclase"/>
</dbReference>
<dbReference type="NCBIfam" id="TIGR00229">
    <property type="entry name" value="sensory_box"/>
    <property type="match status" value="1"/>
</dbReference>
<keyword evidence="5" id="KW-1185">Reference proteome</keyword>